<dbReference type="eggNOG" id="COG0741">
    <property type="taxonomic scope" value="Bacteria"/>
</dbReference>
<feature type="domain" description="Transglycosylase SLT" evidence="2">
    <location>
        <begin position="55"/>
        <end position="155"/>
    </location>
</feature>
<keyword evidence="4" id="KW-1185">Reference proteome</keyword>
<dbReference type="InterPro" id="IPR023346">
    <property type="entry name" value="Lysozyme-like_dom_sf"/>
</dbReference>
<protein>
    <submittedName>
        <fullName evidence="3">Membrane-bound lytic murein transglycosylase D</fullName>
    </submittedName>
</protein>
<dbReference type="PANTHER" id="PTHR37423:SF2">
    <property type="entry name" value="MEMBRANE-BOUND LYTIC MUREIN TRANSGLYCOSYLASE C"/>
    <property type="match status" value="1"/>
</dbReference>
<evidence type="ECO:0000313" key="3">
    <source>
        <dbReference type="EMBL" id="GAL86692.1"/>
    </source>
</evidence>
<dbReference type="CDD" id="cd16894">
    <property type="entry name" value="MltD-like"/>
    <property type="match status" value="1"/>
</dbReference>
<evidence type="ECO:0000259" key="2">
    <source>
        <dbReference type="Pfam" id="PF01464"/>
    </source>
</evidence>
<dbReference type="EMBL" id="BBLT01000009">
    <property type="protein sequence ID" value="GAL86692.1"/>
    <property type="molecule type" value="Genomic_DNA"/>
</dbReference>
<dbReference type="STRING" id="153721.MYP_3922"/>
<dbReference type="PANTHER" id="PTHR37423">
    <property type="entry name" value="SOLUBLE LYTIC MUREIN TRANSGLYCOSYLASE-RELATED"/>
    <property type="match status" value="1"/>
</dbReference>
<comment type="similarity">
    <text evidence="1">Belongs to the transglycosylase Slt family.</text>
</comment>
<reference evidence="3 4" key="1">
    <citation type="submission" date="2014-09" db="EMBL/GenBank/DDBJ databases">
        <title>Sporocytophaga myxococcoides PG-01 genome sequencing.</title>
        <authorList>
            <person name="Liu L."/>
            <person name="Gao P.J."/>
            <person name="Chen G.J."/>
            <person name="Wang L.S."/>
        </authorList>
    </citation>
    <scope>NUCLEOTIDE SEQUENCE [LARGE SCALE GENOMIC DNA]</scope>
    <source>
        <strain evidence="3 4">PG-01</strain>
    </source>
</reference>
<accession>A0A098LJS7</accession>
<evidence type="ECO:0000313" key="4">
    <source>
        <dbReference type="Proteomes" id="UP000030185"/>
    </source>
</evidence>
<dbReference type="Pfam" id="PF01464">
    <property type="entry name" value="SLT"/>
    <property type="match status" value="1"/>
</dbReference>
<comment type="caution">
    <text evidence="3">The sequence shown here is derived from an EMBL/GenBank/DDBJ whole genome shotgun (WGS) entry which is preliminary data.</text>
</comment>
<dbReference type="Proteomes" id="UP000030185">
    <property type="component" value="Unassembled WGS sequence"/>
</dbReference>
<name>A0A098LJS7_9BACT</name>
<sequence length="266" mass="31340">MPDVVTFAGETIPIQRTDVREALEYELMVNTFRQTHTLLVIKNVERWRPFVTEILQKSGVHPDFLYLAVIESEFNNNAASYAGAMGMWQIMEKTAKDYDLKMNQDVDMRRDPKLATEAACKYLKWAYSNLNNWVLTAASYNVGMKGIKNRLKSQKVDNFFDLHLNSETSRYVYRILALKLILENPETYGYFVPHTEKYEPFQFYTITVNNDIDNLVDFAKKNNTTYKELRQLNPWFNNTDNFKLRIKKKESYEIRIPQQKIVQGKQ</sequence>
<proteinExistence type="inferred from homology"/>
<dbReference type="InterPro" id="IPR008258">
    <property type="entry name" value="Transglycosylase_SLT_dom_1"/>
</dbReference>
<evidence type="ECO:0000256" key="1">
    <source>
        <dbReference type="ARBA" id="ARBA00007734"/>
    </source>
</evidence>
<dbReference type="Gene3D" id="1.10.530.10">
    <property type="match status" value="1"/>
</dbReference>
<organism evidence="3 4">
    <name type="scientific">Sporocytophaga myxococcoides</name>
    <dbReference type="NCBI Taxonomy" id="153721"/>
    <lineage>
        <taxon>Bacteria</taxon>
        <taxon>Pseudomonadati</taxon>
        <taxon>Bacteroidota</taxon>
        <taxon>Cytophagia</taxon>
        <taxon>Cytophagales</taxon>
        <taxon>Cytophagaceae</taxon>
        <taxon>Sporocytophaga</taxon>
    </lineage>
</organism>
<dbReference type="AlphaFoldDB" id="A0A098LJS7"/>
<gene>
    <name evidence="3" type="ORF">MYP_3922</name>
</gene>
<dbReference type="SUPFAM" id="SSF53955">
    <property type="entry name" value="Lysozyme-like"/>
    <property type="match status" value="1"/>
</dbReference>